<feature type="region of interest" description="Disordered" evidence="10">
    <location>
        <begin position="363"/>
        <end position="398"/>
    </location>
</feature>
<gene>
    <name evidence="11" type="primary">ORF18</name>
</gene>
<evidence type="ECO:0000256" key="9">
    <source>
        <dbReference type="ARBA" id="ARBA00032287"/>
    </source>
</evidence>
<protein>
    <recommendedName>
        <fullName evidence="3">DNA polymerase processivity factor</fullName>
    </recommendedName>
    <alternativeName>
        <fullName evidence="9">Polymerase accessory protein</fullName>
    </alternativeName>
</protein>
<evidence type="ECO:0000313" key="12">
    <source>
        <dbReference type="Proteomes" id="UP000172799"/>
    </source>
</evidence>
<evidence type="ECO:0000256" key="6">
    <source>
        <dbReference type="ARBA" id="ARBA00023125"/>
    </source>
</evidence>
<dbReference type="OrthoDB" id="10659at10239"/>
<dbReference type="Proteomes" id="UP000172799">
    <property type="component" value="Segment"/>
</dbReference>
<evidence type="ECO:0000256" key="4">
    <source>
        <dbReference type="ARBA" id="ARBA00022562"/>
    </source>
</evidence>
<evidence type="ECO:0000313" key="11">
    <source>
        <dbReference type="EMBL" id="AIL02935.1"/>
    </source>
</evidence>
<evidence type="ECO:0000256" key="10">
    <source>
        <dbReference type="SAM" id="MobiDB-lite"/>
    </source>
</evidence>
<evidence type="ECO:0000256" key="8">
    <source>
        <dbReference type="ARBA" id="ARBA00025824"/>
    </source>
</evidence>
<evidence type="ECO:0000256" key="2">
    <source>
        <dbReference type="ARBA" id="ARBA00008362"/>
    </source>
</evidence>
<evidence type="ECO:0000256" key="1">
    <source>
        <dbReference type="ARBA" id="ARBA00004147"/>
    </source>
</evidence>
<sequence>MALSYPIGGGMRHPVSYTQGWTPVAADPEGGARKNARAVFEGESLQNAFDALSPLMSSLKNAFVMFNEDGILVHAGVGGEQLYVPIQAAKMAAYEWRCAEPAVFLANVDGRRGVLDAFRVSKTAAVTRVVFEIENYHPLRVLTQLIYSTPKERAGEECDGEDPPAAPAPTVSRLVKHEFSNYSLMLPSRPPSFKLLLSKAQLNKVLGVCRQANERITFQYLLDDTFTVFSGDRTASFPVEETTVDFEKEPEVGSSTSCAILARTVFRGRKALPEPVVCFGTGMFKLTLEGGSNFKQLVQRLKPKSGGVVFNVFVEPYNIPMLGVTTQHPVGATMFFVCALQHQLRDADEQRAAAVDAALAASSSAGRGAPASPPGCGKRRAEDEAPSDGGQPPRKLPATGQLFKSNFVMLIDKKTGNQIHCVEPLTF</sequence>
<dbReference type="Gene3D" id="3.70.10.10">
    <property type="match status" value="1"/>
</dbReference>
<keyword evidence="6" id="KW-0238">DNA-binding</keyword>
<name>A0A077B5X2_9ALPH</name>
<dbReference type="GeneID" id="20194326"/>
<dbReference type="InterPro" id="IPR003202">
    <property type="entry name" value="Herpes_UL42"/>
</dbReference>
<comment type="similarity">
    <text evidence="2">Belongs to the herpesviridae DNA polymerase processivity factor family.</text>
</comment>
<evidence type="ECO:0000256" key="3">
    <source>
        <dbReference type="ARBA" id="ARBA00015068"/>
    </source>
</evidence>
<dbReference type="GO" id="GO:0003677">
    <property type="term" value="F:DNA binding"/>
    <property type="evidence" value="ECO:0007669"/>
    <property type="project" value="UniProtKB-KW"/>
</dbReference>
<dbReference type="SUPFAM" id="SSF55979">
    <property type="entry name" value="DNA clamp"/>
    <property type="match status" value="2"/>
</dbReference>
<dbReference type="GO" id="GO:0042025">
    <property type="term" value="C:host cell nucleus"/>
    <property type="evidence" value="ECO:0007669"/>
    <property type="project" value="UniProtKB-SubCell"/>
</dbReference>
<dbReference type="GO" id="GO:0006260">
    <property type="term" value="P:DNA replication"/>
    <property type="evidence" value="ECO:0007669"/>
    <property type="project" value="UniProtKB-KW"/>
</dbReference>
<keyword evidence="5" id="KW-0235">DNA replication</keyword>
<dbReference type="InterPro" id="IPR046938">
    <property type="entry name" value="DNA_clamp_sf"/>
</dbReference>
<accession>A0A077B5X2</accession>
<comment type="function">
    <text evidence="7">Plays an essential role in viral DNA replication by acting as the polymerase accessory subunit. Associates with the viral polymerase to increase its processivity and forms high-affinity direct interactions with DNA. Facilitates the origin-binding protein loading onto DNA thus increasing its ability to assemble into a functional complex capable of unwinding duplex DNA.</text>
</comment>
<keyword evidence="12" id="KW-1185">Reference proteome</keyword>
<evidence type="ECO:0000256" key="7">
    <source>
        <dbReference type="ARBA" id="ARBA00024645"/>
    </source>
</evidence>
<keyword evidence="4" id="KW-1048">Host nucleus</keyword>
<organism evidence="11 12">
    <name type="scientific">Equid alphaherpesvirus 3</name>
    <dbReference type="NCBI Taxonomy" id="80341"/>
    <lineage>
        <taxon>Viruses</taxon>
        <taxon>Duplodnaviria</taxon>
        <taxon>Heunggongvirae</taxon>
        <taxon>Peploviricota</taxon>
        <taxon>Herviviricetes</taxon>
        <taxon>Herpesvirales</taxon>
        <taxon>Orthoherpesviridae</taxon>
        <taxon>Alphaherpesvirinae</taxon>
        <taxon>Varicellovirus</taxon>
        <taxon>Varicellovirus equidalpha3</taxon>
    </lineage>
</organism>
<evidence type="ECO:0000256" key="5">
    <source>
        <dbReference type="ARBA" id="ARBA00022705"/>
    </source>
</evidence>
<dbReference type="RefSeq" id="YP_009054921.1">
    <property type="nucleotide sequence ID" value="NC_024771.1"/>
</dbReference>
<comment type="subcellular location">
    <subcellularLocation>
        <location evidence="1">Host nucleus</location>
    </subcellularLocation>
</comment>
<dbReference type="KEGG" id="vg:20194326"/>
<reference evidence="11 12" key="1">
    <citation type="submission" date="2014-06" db="EMBL/GenBank/DDBJ databases">
        <title>Comparative genome analysis of equine alphaherpesviruses.</title>
        <authorList>
            <person name="Sijmons S."/>
            <person name="Vissani A."/>
            <person name="Silva Tordoya M."/>
            <person name="Muylkens B."/>
            <person name="Thiry E."/>
            <person name="Maes P."/>
            <person name="Matthijnssens J."/>
            <person name="Barrandeguy M."/>
            <person name="Van Ranst M."/>
        </authorList>
    </citation>
    <scope>NUCLEOTIDE SEQUENCE [LARGE SCALE GENOMIC DNA]</scope>
    <source>
        <strain evidence="11">AR/2007/C3A</strain>
    </source>
</reference>
<dbReference type="EMBL" id="KM051845">
    <property type="protein sequence ID" value="AIL02935.1"/>
    <property type="molecule type" value="Genomic_DNA"/>
</dbReference>
<comment type="subunit">
    <text evidence="8">Interacts with the DNA polymerase catalytic subunit. Interacts with the origin-binding protein.</text>
</comment>
<proteinExistence type="inferred from homology"/>
<dbReference type="Pfam" id="PF02282">
    <property type="entry name" value="Herpes_UL42"/>
    <property type="match status" value="2"/>
</dbReference>